<dbReference type="InterPro" id="IPR010781">
    <property type="entry name" value="DUF1376"/>
</dbReference>
<sequence length="324" mass="36218">MNYFEHHIGDYAEATAHLSFVEDAAYSRCIRKYYAKEKPLPADMKAVQRLVGARTKEEKDAVETVLAEFFVLGEDGWRNARCDADIAAFLAGEPEREAKKANEETRLKRHREERAALFQQLTAAGLHAAWNTTMKELRKMVAGLPATVAATAEPETPETQPATAPATPVTATQTPIPTTHTPSIHTSLSANSADEQKDDQKCNGAEQGEPAAPKYTPEDEACAQWLFDRIKKTNPNHKLPKLATWANDVRLMRESDKRTHREICELFGWAQDDSFWRANILSPSKLRSKWDQLNIKRGTPQKGQQHGNFGAQDYRKGVGADGSF</sequence>
<evidence type="ECO:0000256" key="1">
    <source>
        <dbReference type="SAM" id="MobiDB-lite"/>
    </source>
</evidence>
<name>A0A6I2KXA3_9BURK</name>
<feature type="compositionally biased region" description="Low complexity" evidence="1">
    <location>
        <begin position="151"/>
        <end position="187"/>
    </location>
</feature>
<protein>
    <submittedName>
        <fullName evidence="2">DUF1376 domain-containing protein</fullName>
    </submittedName>
</protein>
<reference evidence="2 3" key="1">
    <citation type="submission" date="2019-11" db="EMBL/GenBank/DDBJ databases">
        <title>Novel species isolated from a subtropical stream in China.</title>
        <authorList>
            <person name="Lu H."/>
        </authorList>
    </citation>
    <scope>NUCLEOTIDE SEQUENCE [LARGE SCALE GENOMIC DNA]</scope>
    <source>
        <strain evidence="2 3">FT80W</strain>
    </source>
</reference>
<accession>A0A6I2KXA3</accession>
<gene>
    <name evidence="2" type="ORF">GJ699_02485</name>
</gene>
<dbReference type="RefSeq" id="WP_154372747.1">
    <property type="nucleotide sequence ID" value="NZ_WKJK01000001.1"/>
</dbReference>
<dbReference type="AlphaFoldDB" id="A0A6I2KXA3"/>
<dbReference type="Proteomes" id="UP000433309">
    <property type="component" value="Unassembled WGS sequence"/>
</dbReference>
<comment type="caution">
    <text evidence="2">The sequence shown here is derived from an EMBL/GenBank/DDBJ whole genome shotgun (WGS) entry which is preliminary data.</text>
</comment>
<organism evidence="2 3">
    <name type="scientific">Duganella guangzhouensis</name>
    <dbReference type="NCBI Taxonomy" id="2666084"/>
    <lineage>
        <taxon>Bacteria</taxon>
        <taxon>Pseudomonadati</taxon>
        <taxon>Pseudomonadota</taxon>
        <taxon>Betaproteobacteria</taxon>
        <taxon>Burkholderiales</taxon>
        <taxon>Oxalobacteraceae</taxon>
        <taxon>Telluria group</taxon>
        <taxon>Duganella</taxon>
    </lineage>
</organism>
<feature type="region of interest" description="Disordered" evidence="1">
    <location>
        <begin position="297"/>
        <end position="324"/>
    </location>
</feature>
<evidence type="ECO:0000313" key="3">
    <source>
        <dbReference type="Proteomes" id="UP000433309"/>
    </source>
</evidence>
<dbReference type="EMBL" id="WKJK01000001">
    <property type="protein sequence ID" value="MRW88846.1"/>
    <property type="molecule type" value="Genomic_DNA"/>
</dbReference>
<evidence type="ECO:0000313" key="2">
    <source>
        <dbReference type="EMBL" id="MRW88846.1"/>
    </source>
</evidence>
<feature type="region of interest" description="Disordered" evidence="1">
    <location>
        <begin position="151"/>
        <end position="217"/>
    </location>
</feature>
<keyword evidence="3" id="KW-1185">Reference proteome</keyword>
<proteinExistence type="predicted"/>
<dbReference type="Pfam" id="PF07120">
    <property type="entry name" value="DUF1376"/>
    <property type="match status" value="1"/>
</dbReference>